<proteinExistence type="predicted"/>
<dbReference type="EMBL" id="CAJVCH010170260">
    <property type="protein sequence ID" value="CAG7728897.1"/>
    <property type="molecule type" value="Genomic_DNA"/>
</dbReference>
<feature type="domain" description="LIM zinc-binding" evidence="5">
    <location>
        <begin position="167"/>
        <end position="228"/>
    </location>
</feature>
<dbReference type="PANTHER" id="PTHR24214:SF38">
    <property type="entry name" value="PDZ AND LIM DOMAIN PROTEIN ZASP-RELATED"/>
    <property type="match status" value="1"/>
</dbReference>
<sequence>MVFMKEYPDTTPRRLQSLKDLSWKRSLESLSSDWKSTTPSPTTPPGHRECHACKLPIFDLPETWAMNKRWHMDCFQCSQCGKVLNSGNYHEVKGKAYCEADYNYLAFSRCFACAKTIFEVPLKVLQRNYHPLCFTCKKCSMPICHLNFMERNGSFYCEEDYHLLFSPKCRACELPIKDEKNATMALGSIFHKEHFVCYECAKPLPGNNFRKMDGEVYCENDYHKLFSPRCNFCAEPIRHNGILALGKRFHKDCCLRCAACSKILKEDNYIAVNDKAYCKSDWKKLFAPRCETCKRPVSQALTGDSVIALGKEYHPECFICKECQLILDPRSYYEVDNQPFCYEHYHNKTCTDCLKSKSERAAQHKKIMPKANSVITRRSMTPIDFFRPKSSNSY</sequence>
<gene>
    <name evidence="6" type="ORF">AFUS01_LOCUS17645</name>
</gene>
<evidence type="ECO:0000313" key="7">
    <source>
        <dbReference type="Proteomes" id="UP000708208"/>
    </source>
</evidence>
<evidence type="ECO:0000256" key="4">
    <source>
        <dbReference type="PROSITE-ProRule" id="PRU00125"/>
    </source>
</evidence>
<evidence type="ECO:0000256" key="2">
    <source>
        <dbReference type="ARBA" id="ARBA00022833"/>
    </source>
</evidence>
<dbReference type="GO" id="GO:0005912">
    <property type="term" value="C:adherens junction"/>
    <property type="evidence" value="ECO:0007669"/>
    <property type="project" value="TreeGrafter"/>
</dbReference>
<dbReference type="Pfam" id="PF00412">
    <property type="entry name" value="LIM"/>
    <property type="match status" value="5"/>
</dbReference>
<dbReference type="GO" id="GO:0001725">
    <property type="term" value="C:stress fiber"/>
    <property type="evidence" value="ECO:0007669"/>
    <property type="project" value="TreeGrafter"/>
</dbReference>
<dbReference type="GO" id="GO:0030036">
    <property type="term" value="P:actin cytoskeleton organization"/>
    <property type="evidence" value="ECO:0007669"/>
    <property type="project" value="TreeGrafter"/>
</dbReference>
<dbReference type="AlphaFoldDB" id="A0A8J2P7I3"/>
<comment type="caution">
    <text evidence="6">The sequence shown here is derived from an EMBL/GenBank/DDBJ whole genome shotgun (WGS) entry which is preliminary data.</text>
</comment>
<name>A0A8J2P7I3_9HEXA</name>
<dbReference type="InterPro" id="IPR050604">
    <property type="entry name" value="PDZ-LIM_domain"/>
</dbReference>
<dbReference type="SMART" id="SM00132">
    <property type="entry name" value="LIM"/>
    <property type="match status" value="5"/>
</dbReference>
<dbReference type="PROSITE" id="PS00478">
    <property type="entry name" value="LIM_DOMAIN_1"/>
    <property type="match status" value="3"/>
</dbReference>
<dbReference type="CDD" id="cd08368">
    <property type="entry name" value="LIM"/>
    <property type="match status" value="2"/>
</dbReference>
<feature type="domain" description="LIM zinc-binding" evidence="5">
    <location>
        <begin position="48"/>
        <end position="108"/>
    </location>
</feature>
<evidence type="ECO:0000313" key="6">
    <source>
        <dbReference type="EMBL" id="CAG7728897.1"/>
    </source>
</evidence>
<dbReference type="GO" id="GO:0051371">
    <property type="term" value="F:muscle alpha-actinin binding"/>
    <property type="evidence" value="ECO:0007669"/>
    <property type="project" value="TreeGrafter"/>
</dbReference>
<keyword evidence="2 4" id="KW-0862">Zinc</keyword>
<organism evidence="6 7">
    <name type="scientific">Allacma fusca</name>
    <dbReference type="NCBI Taxonomy" id="39272"/>
    <lineage>
        <taxon>Eukaryota</taxon>
        <taxon>Metazoa</taxon>
        <taxon>Ecdysozoa</taxon>
        <taxon>Arthropoda</taxon>
        <taxon>Hexapoda</taxon>
        <taxon>Collembola</taxon>
        <taxon>Symphypleona</taxon>
        <taxon>Sminthuridae</taxon>
        <taxon>Allacma</taxon>
    </lineage>
</organism>
<evidence type="ECO:0000259" key="5">
    <source>
        <dbReference type="PROSITE" id="PS50023"/>
    </source>
</evidence>
<keyword evidence="1 4" id="KW-0479">Metal-binding</keyword>
<dbReference type="GO" id="GO:0046872">
    <property type="term" value="F:metal ion binding"/>
    <property type="evidence" value="ECO:0007669"/>
    <property type="project" value="UniProtKB-KW"/>
</dbReference>
<evidence type="ECO:0000256" key="3">
    <source>
        <dbReference type="ARBA" id="ARBA00023038"/>
    </source>
</evidence>
<keyword evidence="3 4" id="KW-0440">LIM domain</keyword>
<accession>A0A8J2P7I3</accession>
<dbReference type="GO" id="GO:0030018">
    <property type="term" value="C:Z disc"/>
    <property type="evidence" value="ECO:0007669"/>
    <property type="project" value="TreeGrafter"/>
</dbReference>
<dbReference type="GO" id="GO:0031941">
    <property type="term" value="C:filamentous actin"/>
    <property type="evidence" value="ECO:0007669"/>
    <property type="project" value="TreeGrafter"/>
</dbReference>
<feature type="domain" description="LIM zinc-binding" evidence="5">
    <location>
        <begin position="288"/>
        <end position="351"/>
    </location>
</feature>
<dbReference type="GO" id="GO:0003779">
    <property type="term" value="F:actin binding"/>
    <property type="evidence" value="ECO:0007669"/>
    <property type="project" value="TreeGrafter"/>
</dbReference>
<dbReference type="InterPro" id="IPR001781">
    <property type="entry name" value="Znf_LIM"/>
</dbReference>
<dbReference type="OrthoDB" id="1112565at2759"/>
<protein>
    <recommendedName>
        <fullName evidence="5">LIM zinc-binding domain-containing protein</fullName>
    </recommendedName>
</protein>
<reference evidence="6" key="1">
    <citation type="submission" date="2021-06" db="EMBL/GenBank/DDBJ databases">
        <authorList>
            <person name="Hodson N. C."/>
            <person name="Mongue J. A."/>
            <person name="Jaron S. K."/>
        </authorList>
    </citation>
    <scope>NUCLEOTIDE SEQUENCE</scope>
</reference>
<keyword evidence="7" id="KW-1185">Reference proteome</keyword>
<dbReference type="PANTHER" id="PTHR24214">
    <property type="entry name" value="PDZ AND LIM DOMAIN PROTEIN ZASP"/>
    <property type="match status" value="1"/>
</dbReference>
<dbReference type="GO" id="GO:0061061">
    <property type="term" value="P:muscle structure development"/>
    <property type="evidence" value="ECO:0007669"/>
    <property type="project" value="TreeGrafter"/>
</dbReference>
<evidence type="ECO:0000256" key="1">
    <source>
        <dbReference type="ARBA" id="ARBA00022723"/>
    </source>
</evidence>
<dbReference type="PROSITE" id="PS50023">
    <property type="entry name" value="LIM_DOMAIN_2"/>
    <property type="match status" value="3"/>
</dbReference>
<dbReference type="Proteomes" id="UP000708208">
    <property type="component" value="Unassembled WGS sequence"/>
</dbReference>